<evidence type="ECO:0000313" key="2">
    <source>
        <dbReference type="Proteomes" id="UP001589810"/>
    </source>
</evidence>
<evidence type="ECO:0008006" key="3">
    <source>
        <dbReference type="Google" id="ProtNLM"/>
    </source>
</evidence>
<gene>
    <name evidence="1" type="ORF">ACFFH7_03540</name>
</gene>
<dbReference type="EMBL" id="JBHLUD010000001">
    <property type="protein sequence ID" value="MFC0540537.1"/>
    <property type="molecule type" value="Genomic_DNA"/>
</dbReference>
<dbReference type="RefSeq" id="WP_273939329.1">
    <property type="nucleotide sequence ID" value="NZ_CP097263.1"/>
</dbReference>
<proteinExistence type="predicted"/>
<accession>A0ABV6MKA1</accession>
<name>A0ABV6MKA1_9PSEU</name>
<comment type="caution">
    <text evidence="1">The sequence shown here is derived from an EMBL/GenBank/DDBJ whole genome shotgun (WGS) entry which is preliminary data.</text>
</comment>
<dbReference type="Proteomes" id="UP001589810">
    <property type="component" value="Unassembled WGS sequence"/>
</dbReference>
<evidence type="ECO:0000313" key="1">
    <source>
        <dbReference type="EMBL" id="MFC0540537.1"/>
    </source>
</evidence>
<keyword evidence="2" id="KW-1185">Reference proteome</keyword>
<sequence>MARRYFRSCWGITPPAPVVTIADIRSVVSLVETGLLSVVPGFMARPCSMRNHLACVRGRQNRPHIAAALEHLLAGAPATGG</sequence>
<protein>
    <recommendedName>
        <fullName evidence="3">LysR substrate-binding domain-containing protein</fullName>
    </recommendedName>
</protein>
<reference evidence="1 2" key="1">
    <citation type="submission" date="2024-09" db="EMBL/GenBank/DDBJ databases">
        <authorList>
            <person name="Sun Q."/>
            <person name="Mori K."/>
        </authorList>
    </citation>
    <scope>NUCLEOTIDE SEQUENCE [LARGE SCALE GENOMIC DNA]</scope>
    <source>
        <strain evidence="1 2">TBRC 1432</strain>
    </source>
</reference>
<organism evidence="1 2">
    <name type="scientific">Kutzneria chonburiensis</name>
    <dbReference type="NCBI Taxonomy" id="1483604"/>
    <lineage>
        <taxon>Bacteria</taxon>
        <taxon>Bacillati</taxon>
        <taxon>Actinomycetota</taxon>
        <taxon>Actinomycetes</taxon>
        <taxon>Pseudonocardiales</taxon>
        <taxon>Pseudonocardiaceae</taxon>
        <taxon>Kutzneria</taxon>
    </lineage>
</organism>